<feature type="transmembrane region" description="Helical" evidence="1">
    <location>
        <begin position="50"/>
        <end position="83"/>
    </location>
</feature>
<feature type="transmembrane region" description="Helical" evidence="1">
    <location>
        <begin position="95"/>
        <end position="117"/>
    </location>
</feature>
<proteinExistence type="predicted"/>
<dbReference type="AlphaFoldDB" id="A0A517PHE5"/>
<evidence type="ECO:0000256" key="1">
    <source>
        <dbReference type="SAM" id="Phobius"/>
    </source>
</evidence>
<evidence type="ECO:0000313" key="3">
    <source>
        <dbReference type="Proteomes" id="UP000320421"/>
    </source>
</evidence>
<keyword evidence="3" id="KW-1185">Reference proteome</keyword>
<evidence type="ECO:0008006" key="4">
    <source>
        <dbReference type="Google" id="ProtNLM"/>
    </source>
</evidence>
<organism evidence="2 3">
    <name type="scientific">Gimesia chilikensis</name>
    <dbReference type="NCBI Taxonomy" id="2605989"/>
    <lineage>
        <taxon>Bacteria</taxon>
        <taxon>Pseudomonadati</taxon>
        <taxon>Planctomycetota</taxon>
        <taxon>Planctomycetia</taxon>
        <taxon>Planctomycetales</taxon>
        <taxon>Planctomycetaceae</taxon>
        <taxon>Gimesia</taxon>
    </lineage>
</organism>
<dbReference type="RefSeq" id="WP_145180598.1">
    <property type="nucleotide sequence ID" value="NZ_CP036266.1"/>
</dbReference>
<dbReference type="EMBL" id="CP036266">
    <property type="protein sequence ID" value="QDT18797.1"/>
    <property type="molecule type" value="Genomic_DNA"/>
</dbReference>
<gene>
    <name evidence="2" type="ORF">HG66A1_05590</name>
</gene>
<keyword evidence="1" id="KW-0812">Transmembrane</keyword>
<accession>A0A517PHE5</accession>
<keyword evidence="1" id="KW-0472">Membrane</keyword>
<dbReference type="OrthoDB" id="291014at2"/>
<protein>
    <recommendedName>
        <fullName evidence="4">Rod shape-determining protein MreD</fullName>
    </recommendedName>
</protein>
<feature type="transmembrane region" description="Helical" evidence="1">
    <location>
        <begin position="129"/>
        <end position="152"/>
    </location>
</feature>
<sequence length="179" mass="19278">MKFFSLLLLCYLAVIAQVGLASEMIVAGSRPNLPLVVLCLALFWLRDAQVFLWAILVGIICETFDDAHPGTGVLVVTALCWFVYRIQLHFELRSLVSRASVFTTMALAFDVLFQIVNQGSLPAVETLKGLLPVSAGNALYSSAVGLSVLLLCKIGKVLLPVSGGSSLAGTRAYTSRYSH</sequence>
<reference evidence="2 3" key="1">
    <citation type="submission" date="2019-02" db="EMBL/GenBank/DDBJ databases">
        <title>Deep-cultivation of Planctomycetes and their phenomic and genomic characterization uncovers novel biology.</title>
        <authorList>
            <person name="Wiegand S."/>
            <person name="Jogler M."/>
            <person name="Boedeker C."/>
            <person name="Pinto D."/>
            <person name="Vollmers J."/>
            <person name="Rivas-Marin E."/>
            <person name="Kohn T."/>
            <person name="Peeters S.H."/>
            <person name="Heuer A."/>
            <person name="Rast P."/>
            <person name="Oberbeckmann S."/>
            <person name="Bunk B."/>
            <person name="Jeske O."/>
            <person name="Meyerdierks A."/>
            <person name="Storesund J.E."/>
            <person name="Kallscheuer N."/>
            <person name="Luecker S."/>
            <person name="Lage O.M."/>
            <person name="Pohl T."/>
            <person name="Merkel B.J."/>
            <person name="Hornburger P."/>
            <person name="Mueller R.-W."/>
            <person name="Bruemmer F."/>
            <person name="Labrenz M."/>
            <person name="Spormann A.M."/>
            <person name="Op den Camp H."/>
            <person name="Overmann J."/>
            <person name="Amann R."/>
            <person name="Jetten M.S.M."/>
            <person name="Mascher T."/>
            <person name="Medema M.H."/>
            <person name="Devos D.P."/>
            <person name="Kaster A.-K."/>
            <person name="Ovreas L."/>
            <person name="Rohde M."/>
            <person name="Galperin M.Y."/>
            <person name="Jogler C."/>
        </authorList>
    </citation>
    <scope>NUCLEOTIDE SEQUENCE [LARGE SCALE GENOMIC DNA]</scope>
    <source>
        <strain evidence="2 3">HG66A1</strain>
    </source>
</reference>
<dbReference type="Proteomes" id="UP000320421">
    <property type="component" value="Chromosome"/>
</dbReference>
<evidence type="ECO:0000313" key="2">
    <source>
        <dbReference type="EMBL" id="QDT18797.1"/>
    </source>
</evidence>
<name>A0A517PHE5_9PLAN</name>
<keyword evidence="1" id="KW-1133">Transmembrane helix</keyword>